<keyword evidence="3" id="KW-1185">Reference proteome</keyword>
<evidence type="ECO:0000313" key="2">
    <source>
        <dbReference type="EMBL" id="GBF89182.1"/>
    </source>
</evidence>
<dbReference type="FunCoup" id="A0A2V0NRB3">
    <property type="interactions" value="1776"/>
</dbReference>
<dbReference type="OrthoDB" id="7887808at2759"/>
<evidence type="ECO:0008006" key="4">
    <source>
        <dbReference type="Google" id="ProtNLM"/>
    </source>
</evidence>
<evidence type="ECO:0000313" key="3">
    <source>
        <dbReference type="Proteomes" id="UP000247498"/>
    </source>
</evidence>
<name>A0A2V0NRB3_9CHLO</name>
<sequence>MGRHTILLVQTRGLSTRSYYDFDNEAAAITTLIGMFEQRLFELNPNQPLLSYEPRDVLAFIDSMPHIGLLIYDDRQRAYTPFTKDNIKQRTQKELQQRAR</sequence>
<dbReference type="Gene3D" id="3.30.2260.10">
    <property type="entry name" value="Enhancer of rudimentary"/>
    <property type="match status" value="1"/>
</dbReference>
<gene>
    <name evidence="2" type="ORF">Rsub_01899</name>
</gene>
<comment type="similarity">
    <text evidence="1">Belongs to the E(R) family.</text>
</comment>
<dbReference type="Pfam" id="PF01133">
    <property type="entry name" value="ER"/>
    <property type="match status" value="1"/>
</dbReference>
<dbReference type="SUPFAM" id="SSF143875">
    <property type="entry name" value="ERH-like"/>
    <property type="match status" value="1"/>
</dbReference>
<dbReference type="EMBL" id="BDRX01000008">
    <property type="protein sequence ID" value="GBF89182.1"/>
    <property type="molecule type" value="Genomic_DNA"/>
</dbReference>
<proteinExistence type="inferred from homology"/>
<dbReference type="PANTHER" id="PTHR12373:SF0">
    <property type="entry name" value="ENHANCER OF RUDIMENTARY HOMOLOG"/>
    <property type="match status" value="1"/>
</dbReference>
<protein>
    <recommendedName>
        <fullName evidence="4">Enhancer of rudimentary homolog</fullName>
    </recommendedName>
</protein>
<dbReference type="InParanoid" id="A0A2V0NRB3"/>
<reference evidence="2 3" key="1">
    <citation type="journal article" date="2018" name="Sci. Rep.">
        <title>Raphidocelis subcapitata (=Pseudokirchneriella subcapitata) provides an insight into genome evolution and environmental adaptations in the Sphaeropleales.</title>
        <authorList>
            <person name="Suzuki S."/>
            <person name="Yamaguchi H."/>
            <person name="Nakajima N."/>
            <person name="Kawachi M."/>
        </authorList>
    </citation>
    <scope>NUCLEOTIDE SEQUENCE [LARGE SCALE GENOMIC DNA]</scope>
    <source>
        <strain evidence="2 3">NIES-35</strain>
    </source>
</reference>
<dbReference type="PANTHER" id="PTHR12373">
    <property type="entry name" value="ENHANCER OF RUDIMENTARY ERH"/>
    <property type="match status" value="1"/>
</dbReference>
<dbReference type="AlphaFoldDB" id="A0A2V0NRB3"/>
<evidence type="ECO:0000256" key="1">
    <source>
        <dbReference type="ARBA" id="ARBA00007491"/>
    </source>
</evidence>
<accession>A0A2V0NRB3</accession>
<dbReference type="Proteomes" id="UP000247498">
    <property type="component" value="Unassembled WGS sequence"/>
</dbReference>
<dbReference type="InterPro" id="IPR000781">
    <property type="entry name" value="ERH"/>
</dbReference>
<dbReference type="STRING" id="307507.A0A2V0NRB3"/>
<organism evidence="2 3">
    <name type="scientific">Raphidocelis subcapitata</name>
    <dbReference type="NCBI Taxonomy" id="307507"/>
    <lineage>
        <taxon>Eukaryota</taxon>
        <taxon>Viridiplantae</taxon>
        <taxon>Chlorophyta</taxon>
        <taxon>core chlorophytes</taxon>
        <taxon>Chlorophyceae</taxon>
        <taxon>CS clade</taxon>
        <taxon>Sphaeropleales</taxon>
        <taxon>Selenastraceae</taxon>
        <taxon>Raphidocelis</taxon>
    </lineage>
</organism>
<dbReference type="InterPro" id="IPR035912">
    <property type="entry name" value="EHR_sf"/>
</dbReference>
<comment type="caution">
    <text evidence="2">The sequence shown here is derived from an EMBL/GenBank/DDBJ whole genome shotgun (WGS) entry which is preliminary data.</text>
</comment>